<reference evidence="2" key="1">
    <citation type="submission" date="2023-08" db="EMBL/GenBank/DDBJ databases">
        <title>A de novo genome assembly of Solanum verrucosum Schlechtendal, a Mexican diploid species geographically isolated from the other diploid A-genome species in potato relatives.</title>
        <authorList>
            <person name="Hosaka K."/>
        </authorList>
    </citation>
    <scope>NUCLEOTIDE SEQUENCE</scope>
    <source>
        <tissue evidence="2">Young leaves</tissue>
    </source>
</reference>
<dbReference type="SUPFAM" id="SSF53098">
    <property type="entry name" value="Ribonuclease H-like"/>
    <property type="match status" value="1"/>
</dbReference>
<dbReference type="Pfam" id="PF00385">
    <property type="entry name" value="Chromo"/>
    <property type="match status" value="1"/>
</dbReference>
<proteinExistence type="predicted"/>
<dbReference type="InterPro" id="IPR056924">
    <property type="entry name" value="SH3_Tf2-1"/>
</dbReference>
<evidence type="ECO:0000259" key="1">
    <source>
        <dbReference type="PROSITE" id="PS50013"/>
    </source>
</evidence>
<dbReference type="PROSITE" id="PS50013">
    <property type="entry name" value="CHROMO_2"/>
    <property type="match status" value="1"/>
</dbReference>
<dbReference type="InterPro" id="IPR012337">
    <property type="entry name" value="RNaseH-like_sf"/>
</dbReference>
<dbReference type="InterPro" id="IPR016197">
    <property type="entry name" value="Chromo-like_dom_sf"/>
</dbReference>
<dbReference type="AlphaFoldDB" id="A0AAF0T7R7"/>
<dbReference type="InterPro" id="IPR023780">
    <property type="entry name" value="Chromo_domain"/>
</dbReference>
<gene>
    <name evidence="2" type="ORF">MTR67_001746</name>
</gene>
<dbReference type="InterPro" id="IPR050951">
    <property type="entry name" value="Retrovirus_Pol_polyprotein"/>
</dbReference>
<dbReference type="InterPro" id="IPR036397">
    <property type="entry name" value="RNaseH_sf"/>
</dbReference>
<protein>
    <recommendedName>
        <fullName evidence="1">Chromo domain-containing protein</fullName>
    </recommendedName>
</protein>
<dbReference type="Gene3D" id="2.40.50.40">
    <property type="match status" value="1"/>
</dbReference>
<dbReference type="Pfam" id="PF24626">
    <property type="entry name" value="SH3_Tf2-1"/>
    <property type="match status" value="1"/>
</dbReference>
<dbReference type="GO" id="GO:0003676">
    <property type="term" value="F:nucleic acid binding"/>
    <property type="evidence" value="ECO:0007669"/>
    <property type="project" value="InterPro"/>
</dbReference>
<accession>A0AAF0T7R7</accession>
<dbReference type="InterPro" id="IPR000953">
    <property type="entry name" value="Chromo/chromo_shadow_dom"/>
</dbReference>
<dbReference type="Gene3D" id="3.30.420.10">
    <property type="entry name" value="Ribonuclease H-like superfamily/Ribonuclease H"/>
    <property type="match status" value="1"/>
</dbReference>
<evidence type="ECO:0000313" key="3">
    <source>
        <dbReference type="Proteomes" id="UP001234989"/>
    </source>
</evidence>
<organism evidence="2 3">
    <name type="scientific">Solanum verrucosum</name>
    <dbReference type="NCBI Taxonomy" id="315347"/>
    <lineage>
        <taxon>Eukaryota</taxon>
        <taxon>Viridiplantae</taxon>
        <taxon>Streptophyta</taxon>
        <taxon>Embryophyta</taxon>
        <taxon>Tracheophyta</taxon>
        <taxon>Spermatophyta</taxon>
        <taxon>Magnoliopsida</taxon>
        <taxon>eudicotyledons</taxon>
        <taxon>Gunneridae</taxon>
        <taxon>Pentapetalae</taxon>
        <taxon>asterids</taxon>
        <taxon>lamiids</taxon>
        <taxon>Solanales</taxon>
        <taxon>Solanaceae</taxon>
        <taxon>Solanoideae</taxon>
        <taxon>Solaneae</taxon>
        <taxon>Solanum</taxon>
    </lineage>
</organism>
<name>A0AAF0T7R7_SOLVR</name>
<dbReference type="EMBL" id="CP133612">
    <property type="protein sequence ID" value="WMV08361.1"/>
    <property type="molecule type" value="Genomic_DNA"/>
</dbReference>
<dbReference type="PANTHER" id="PTHR37984">
    <property type="entry name" value="PROTEIN CBG26694"/>
    <property type="match status" value="1"/>
</dbReference>
<dbReference type="SUPFAM" id="SSF54160">
    <property type="entry name" value="Chromo domain-like"/>
    <property type="match status" value="1"/>
</dbReference>
<sequence length="340" mass="39985">MTDQRALKYLLDQNLHIGFKKKWVGKLMRYDFEIEYKKGRENKAVDDVSRSPMTKQFLLAIIPSHTEEYKVYSYIHQQIKKHGKLMVFKLHGMPENVVSDREPIFISRAQYDGQTEVVNKTLETYLRCYCADSQKDWNMYLSLAKWWYNTTFHSAIQTSPYEALYEQQPPTHLPYLPGEVVDDEVDISLIAREFKAQLLRQFQEGYWVYLKIQPYRQTTLSNQTFNKLSANYYGPYLVIQRIGKVAYKLSLPTHVAIHPTFHVSQLKPCYAFPEVLNHPPLVDIASPYCVEPDQVLDRKMIKRGNKAVAEILVQWKDIPSEQATWEDFAKIKLRFPTFLL</sequence>
<keyword evidence="3" id="KW-1185">Reference proteome</keyword>
<dbReference type="PANTHER" id="PTHR37984:SF5">
    <property type="entry name" value="PROTEIN NYNRIN-LIKE"/>
    <property type="match status" value="1"/>
</dbReference>
<dbReference type="Proteomes" id="UP001234989">
    <property type="component" value="Chromosome 1"/>
</dbReference>
<feature type="domain" description="Chromo" evidence="1">
    <location>
        <begin position="290"/>
        <end position="340"/>
    </location>
</feature>
<evidence type="ECO:0000313" key="2">
    <source>
        <dbReference type="EMBL" id="WMV08361.1"/>
    </source>
</evidence>